<evidence type="ECO:0000313" key="1">
    <source>
        <dbReference type="EMBL" id="MDA3768569.1"/>
    </source>
</evidence>
<gene>
    <name evidence="1" type="ORF">PF586_09020</name>
</gene>
<dbReference type="EMBL" id="JAQIEY010000039">
    <property type="protein sequence ID" value="MDA3768569.1"/>
    <property type="molecule type" value="Genomic_DNA"/>
</dbReference>
<comment type="caution">
    <text evidence="1">The sequence shown here is derived from an EMBL/GenBank/DDBJ whole genome shotgun (WGS) entry which is preliminary data.</text>
</comment>
<sequence length="50" mass="5964">MTTVPDQLQAAMDKFHLASYQDREMYVCSINNFDHYLDKTRSKNQHPDRC</sequence>
<evidence type="ECO:0008006" key="3">
    <source>
        <dbReference type="Google" id="ProtNLM"/>
    </source>
</evidence>
<evidence type="ECO:0000313" key="2">
    <source>
        <dbReference type="Proteomes" id="UP001210502"/>
    </source>
</evidence>
<accession>A0AAW5YY29</accession>
<organism evidence="1 2">
    <name type="scientific">Lactobacillus delbrueckii</name>
    <dbReference type="NCBI Taxonomy" id="1584"/>
    <lineage>
        <taxon>Bacteria</taxon>
        <taxon>Bacillati</taxon>
        <taxon>Bacillota</taxon>
        <taxon>Bacilli</taxon>
        <taxon>Lactobacillales</taxon>
        <taxon>Lactobacillaceae</taxon>
        <taxon>Lactobacillus</taxon>
    </lineage>
</organism>
<dbReference type="AlphaFoldDB" id="A0AAW5YY29"/>
<dbReference type="Proteomes" id="UP001210502">
    <property type="component" value="Unassembled WGS sequence"/>
</dbReference>
<reference evidence="1" key="1">
    <citation type="submission" date="2023-01" db="EMBL/GenBank/DDBJ databases">
        <title>Sequencing of the bacterial strains from artisanal fermented milk Matsoni.</title>
        <authorList>
            <person name="Rozman V."/>
            <person name="Accetto T."/>
            <person name="Bogovic Matijasic B."/>
        </authorList>
    </citation>
    <scope>NUCLEOTIDE SEQUENCE</scope>
    <source>
        <strain evidence="1">Lbl333</strain>
    </source>
</reference>
<proteinExistence type="predicted"/>
<dbReference type="RefSeq" id="WP_236158908.1">
    <property type="nucleotide sequence ID" value="NZ_BNHZ01000064.1"/>
</dbReference>
<protein>
    <recommendedName>
        <fullName evidence="3">Integrase</fullName>
    </recommendedName>
</protein>
<name>A0AAW5YY29_9LACO</name>